<dbReference type="PROSITE" id="PS50093">
    <property type="entry name" value="PKD"/>
    <property type="match status" value="1"/>
</dbReference>
<evidence type="ECO:0000256" key="1">
    <source>
        <dbReference type="SAM" id="MobiDB-lite"/>
    </source>
</evidence>
<organism evidence="3 4">
    <name type="scientific">Phytohabitans kaempferiae</name>
    <dbReference type="NCBI Taxonomy" id="1620943"/>
    <lineage>
        <taxon>Bacteria</taxon>
        <taxon>Bacillati</taxon>
        <taxon>Actinomycetota</taxon>
        <taxon>Actinomycetes</taxon>
        <taxon>Micromonosporales</taxon>
        <taxon>Micromonosporaceae</taxon>
    </lineage>
</organism>
<sequence length="283" mass="29044">MLAALRCGLGAAVAFVLLLVWGGGAVLAGDGIGGVDCRQRQDAPECRLFAGTPAKPADGDGDADRRSEGGASGPQRCRYERVEPQAPPPAGGSGGGAWYTRTCARADGGASQSQPIWLTDADVADPGVLAEQAVSRLRPPAPMIRTSPDTAVAPMLVWVPVWLWIGPSSWSARSATAAVPGMSVTATARPVRAQWRLGDGTTITCGPGTPWTASLDPAAPSPTCGHIYRRPARIEVTVLVAWQVTWVGGGQSGDAGTLTTTARLRAQVVEAQSLVSDGKGATG</sequence>
<dbReference type="EMBL" id="JBHLUH010000059">
    <property type="protein sequence ID" value="MFC0531355.1"/>
    <property type="molecule type" value="Genomic_DNA"/>
</dbReference>
<dbReference type="Proteomes" id="UP001589867">
    <property type="component" value="Unassembled WGS sequence"/>
</dbReference>
<gene>
    <name evidence="3" type="ORF">ACFFIA_27295</name>
</gene>
<name>A0ABV6M9F4_9ACTN</name>
<protein>
    <recommendedName>
        <fullName evidence="2">PKD domain-containing protein</fullName>
    </recommendedName>
</protein>
<evidence type="ECO:0000313" key="3">
    <source>
        <dbReference type="EMBL" id="MFC0531355.1"/>
    </source>
</evidence>
<dbReference type="InterPro" id="IPR000601">
    <property type="entry name" value="PKD_dom"/>
</dbReference>
<feature type="domain" description="PKD" evidence="2">
    <location>
        <begin position="185"/>
        <end position="241"/>
    </location>
</feature>
<reference evidence="3 4" key="1">
    <citation type="submission" date="2024-09" db="EMBL/GenBank/DDBJ databases">
        <authorList>
            <person name="Sun Q."/>
            <person name="Mori K."/>
        </authorList>
    </citation>
    <scope>NUCLEOTIDE SEQUENCE [LARGE SCALE GENOMIC DNA]</scope>
    <source>
        <strain evidence="3 4">TBRC 3947</strain>
    </source>
</reference>
<keyword evidence="4" id="KW-1185">Reference proteome</keyword>
<evidence type="ECO:0000313" key="4">
    <source>
        <dbReference type="Proteomes" id="UP001589867"/>
    </source>
</evidence>
<feature type="region of interest" description="Disordered" evidence="1">
    <location>
        <begin position="48"/>
        <end position="98"/>
    </location>
</feature>
<dbReference type="RefSeq" id="WP_377255640.1">
    <property type="nucleotide sequence ID" value="NZ_JBHLUH010000059.1"/>
</dbReference>
<accession>A0ABV6M9F4</accession>
<evidence type="ECO:0000259" key="2">
    <source>
        <dbReference type="PROSITE" id="PS50093"/>
    </source>
</evidence>
<proteinExistence type="predicted"/>
<comment type="caution">
    <text evidence="3">The sequence shown here is derived from an EMBL/GenBank/DDBJ whole genome shotgun (WGS) entry which is preliminary data.</text>
</comment>